<dbReference type="AlphaFoldDB" id="A0A392VP06"/>
<dbReference type="EMBL" id="LXQA011235364">
    <property type="protein sequence ID" value="MCI90114.1"/>
    <property type="molecule type" value="Genomic_DNA"/>
</dbReference>
<accession>A0A392VP06</accession>
<feature type="non-terminal residue" evidence="2">
    <location>
        <position position="1"/>
    </location>
</feature>
<dbReference type="Proteomes" id="UP000265520">
    <property type="component" value="Unassembled WGS sequence"/>
</dbReference>
<name>A0A392VP06_9FABA</name>
<sequence length="39" mass="3645">SVKFFNQGEPSTTAAVSTNGASTVVGGDSPSGGFGGGVI</sequence>
<feature type="region of interest" description="Disordered" evidence="1">
    <location>
        <begin position="1"/>
        <end position="39"/>
    </location>
</feature>
<evidence type="ECO:0000313" key="2">
    <source>
        <dbReference type="EMBL" id="MCI90114.1"/>
    </source>
</evidence>
<feature type="compositionally biased region" description="Polar residues" evidence="1">
    <location>
        <begin position="8"/>
        <end position="22"/>
    </location>
</feature>
<reference evidence="2 3" key="1">
    <citation type="journal article" date="2018" name="Front. Plant Sci.">
        <title>Red Clover (Trifolium pratense) and Zigzag Clover (T. medium) - A Picture of Genomic Similarities and Differences.</title>
        <authorList>
            <person name="Dluhosova J."/>
            <person name="Istvanek J."/>
            <person name="Nedelnik J."/>
            <person name="Repkova J."/>
        </authorList>
    </citation>
    <scope>NUCLEOTIDE SEQUENCE [LARGE SCALE GENOMIC DNA]</scope>
    <source>
        <strain evidence="3">cv. 10/8</strain>
        <tissue evidence="2">Leaf</tissue>
    </source>
</reference>
<organism evidence="2 3">
    <name type="scientific">Trifolium medium</name>
    <dbReference type="NCBI Taxonomy" id="97028"/>
    <lineage>
        <taxon>Eukaryota</taxon>
        <taxon>Viridiplantae</taxon>
        <taxon>Streptophyta</taxon>
        <taxon>Embryophyta</taxon>
        <taxon>Tracheophyta</taxon>
        <taxon>Spermatophyta</taxon>
        <taxon>Magnoliopsida</taxon>
        <taxon>eudicotyledons</taxon>
        <taxon>Gunneridae</taxon>
        <taxon>Pentapetalae</taxon>
        <taxon>rosids</taxon>
        <taxon>fabids</taxon>
        <taxon>Fabales</taxon>
        <taxon>Fabaceae</taxon>
        <taxon>Papilionoideae</taxon>
        <taxon>50 kb inversion clade</taxon>
        <taxon>NPAAA clade</taxon>
        <taxon>Hologalegina</taxon>
        <taxon>IRL clade</taxon>
        <taxon>Trifolieae</taxon>
        <taxon>Trifolium</taxon>
    </lineage>
</organism>
<keyword evidence="3" id="KW-1185">Reference proteome</keyword>
<protein>
    <submittedName>
        <fullName evidence="2">Uncharacterized protein</fullName>
    </submittedName>
</protein>
<evidence type="ECO:0000313" key="3">
    <source>
        <dbReference type="Proteomes" id="UP000265520"/>
    </source>
</evidence>
<evidence type="ECO:0000256" key="1">
    <source>
        <dbReference type="SAM" id="MobiDB-lite"/>
    </source>
</evidence>
<feature type="compositionally biased region" description="Gly residues" evidence="1">
    <location>
        <begin position="29"/>
        <end position="39"/>
    </location>
</feature>
<comment type="caution">
    <text evidence="2">The sequence shown here is derived from an EMBL/GenBank/DDBJ whole genome shotgun (WGS) entry which is preliminary data.</text>
</comment>
<proteinExistence type="predicted"/>